<accession>A0A318NTT2</accession>
<dbReference type="Proteomes" id="UP000248196">
    <property type="component" value="Unassembled WGS sequence"/>
</dbReference>
<evidence type="ECO:0000256" key="1">
    <source>
        <dbReference type="SAM" id="Phobius"/>
    </source>
</evidence>
<evidence type="ECO:0000313" key="2">
    <source>
        <dbReference type="EMBL" id="PYD37154.1"/>
    </source>
</evidence>
<evidence type="ECO:0000313" key="3">
    <source>
        <dbReference type="Proteomes" id="UP000248196"/>
    </source>
</evidence>
<proteinExistence type="predicted"/>
<gene>
    <name evidence="2" type="ORF">CT690_21665</name>
</gene>
<dbReference type="OrthoDB" id="6490691at2"/>
<feature type="transmembrane region" description="Helical" evidence="1">
    <location>
        <begin position="12"/>
        <end position="38"/>
    </location>
</feature>
<comment type="caution">
    <text evidence="2">The sequence shown here is derived from an EMBL/GenBank/DDBJ whole genome shotgun (WGS) entry which is preliminary data.</text>
</comment>
<sequence>MSMHVQNFISCINYANFIAGIFCLFSVLAAFVGGLFCIMQGSQKVPEITILATPQSSSPANPRAG</sequence>
<keyword evidence="1" id="KW-0812">Transmembrane</keyword>
<organism evidence="2 3">
    <name type="scientific">Serratia plymuthica</name>
    <dbReference type="NCBI Taxonomy" id="82996"/>
    <lineage>
        <taxon>Bacteria</taxon>
        <taxon>Pseudomonadati</taxon>
        <taxon>Pseudomonadota</taxon>
        <taxon>Gammaproteobacteria</taxon>
        <taxon>Enterobacterales</taxon>
        <taxon>Yersiniaceae</taxon>
        <taxon>Serratia</taxon>
    </lineage>
</organism>
<dbReference type="AlphaFoldDB" id="A0A318NTT2"/>
<protein>
    <submittedName>
        <fullName evidence="2">Uncharacterized protein</fullName>
    </submittedName>
</protein>
<keyword evidence="1" id="KW-0472">Membrane</keyword>
<name>A0A318NTT2_SERPL</name>
<dbReference type="EMBL" id="PESE01000008">
    <property type="protein sequence ID" value="PYD37154.1"/>
    <property type="molecule type" value="Genomic_DNA"/>
</dbReference>
<keyword evidence="1" id="KW-1133">Transmembrane helix</keyword>
<reference evidence="2 3" key="1">
    <citation type="submission" date="2017-11" db="EMBL/GenBank/DDBJ databases">
        <title>Genome sequence of the oocydin A producing rhizobacterium Serratia plymuthica 4Rx5.</title>
        <authorList>
            <person name="Matilla M.A."/>
            <person name="Udaondo Z."/>
            <person name="Salmond G.P.C."/>
        </authorList>
    </citation>
    <scope>NUCLEOTIDE SEQUENCE [LARGE SCALE GENOMIC DNA]</scope>
    <source>
        <strain evidence="2 3">4Rx5</strain>
    </source>
</reference>